<dbReference type="OrthoDB" id="3912021at2759"/>
<accession>A0A5N5D599</accession>
<feature type="compositionally biased region" description="Low complexity" evidence="1">
    <location>
        <begin position="81"/>
        <end position="96"/>
    </location>
</feature>
<feature type="region of interest" description="Disordered" evidence="1">
    <location>
        <begin position="61"/>
        <end position="146"/>
    </location>
</feature>
<feature type="compositionally biased region" description="Polar residues" evidence="1">
    <location>
        <begin position="97"/>
        <end position="111"/>
    </location>
</feature>
<comment type="caution">
    <text evidence="3">The sequence shown here is derived from an EMBL/GenBank/DDBJ whole genome shotgun (WGS) entry which is preliminary data.</text>
</comment>
<organism evidence="3 4">
    <name type="scientific">Lasiodiplodia theobromae</name>
    <dbReference type="NCBI Taxonomy" id="45133"/>
    <lineage>
        <taxon>Eukaryota</taxon>
        <taxon>Fungi</taxon>
        <taxon>Dikarya</taxon>
        <taxon>Ascomycota</taxon>
        <taxon>Pezizomycotina</taxon>
        <taxon>Dothideomycetes</taxon>
        <taxon>Dothideomycetes incertae sedis</taxon>
        <taxon>Botryosphaeriales</taxon>
        <taxon>Botryosphaeriaceae</taxon>
        <taxon>Lasiodiplodia</taxon>
    </lineage>
</organism>
<evidence type="ECO:0000256" key="2">
    <source>
        <dbReference type="SAM" id="Phobius"/>
    </source>
</evidence>
<evidence type="ECO:0000313" key="3">
    <source>
        <dbReference type="EMBL" id="KAB2572767.1"/>
    </source>
</evidence>
<dbReference type="AlphaFoldDB" id="A0A5N5D599"/>
<keyword evidence="2" id="KW-0812">Transmembrane</keyword>
<protein>
    <submittedName>
        <fullName evidence="3">Uncharacterized protein</fullName>
    </submittedName>
</protein>
<dbReference type="Proteomes" id="UP000325902">
    <property type="component" value="Unassembled WGS sequence"/>
</dbReference>
<feature type="compositionally biased region" description="Polar residues" evidence="1">
    <location>
        <begin position="120"/>
        <end position="140"/>
    </location>
</feature>
<keyword evidence="4" id="KW-1185">Reference proteome</keyword>
<evidence type="ECO:0000256" key="1">
    <source>
        <dbReference type="SAM" id="MobiDB-lite"/>
    </source>
</evidence>
<proteinExistence type="predicted"/>
<reference evidence="3 4" key="1">
    <citation type="journal article" date="2019" name="Sci. Rep.">
        <title>A multi-omics analysis of the grapevine pathogen Lasiodiplodia theobromae reveals that temperature affects the expression of virulence- and pathogenicity-related genes.</title>
        <authorList>
            <person name="Felix C."/>
            <person name="Meneses R."/>
            <person name="Goncalves M.F.M."/>
            <person name="Tilleman L."/>
            <person name="Duarte A.S."/>
            <person name="Jorrin-Novo J.V."/>
            <person name="Van de Peer Y."/>
            <person name="Deforce D."/>
            <person name="Van Nieuwerburgh F."/>
            <person name="Esteves A.C."/>
            <person name="Alves A."/>
        </authorList>
    </citation>
    <scope>NUCLEOTIDE SEQUENCE [LARGE SCALE GENOMIC DNA]</scope>
    <source>
        <strain evidence="3 4">LA-SOL3</strain>
    </source>
</reference>
<evidence type="ECO:0000313" key="4">
    <source>
        <dbReference type="Proteomes" id="UP000325902"/>
    </source>
</evidence>
<keyword evidence="2" id="KW-1133">Transmembrane helix</keyword>
<sequence length="146" mass="16207">MVDCDKHPENSACEKPVSDVLKTAVPICIFAVIFTGAGIVFFLVMRKRRIADRLAEERAAQKYRDMGFDDDEPRRPKKGSRPAPAAPSARSNAANRQSMGPATDPSFSYEANPNMYLRNEGSSYKLSQLHPSLEGQQTPTKSKEFV</sequence>
<feature type="transmembrane region" description="Helical" evidence="2">
    <location>
        <begin position="24"/>
        <end position="44"/>
    </location>
</feature>
<dbReference type="EMBL" id="VCHE01000071">
    <property type="protein sequence ID" value="KAB2572767.1"/>
    <property type="molecule type" value="Genomic_DNA"/>
</dbReference>
<name>A0A5N5D599_9PEZI</name>
<keyword evidence="2" id="KW-0472">Membrane</keyword>
<gene>
    <name evidence="3" type="ORF">DBV05_g8553</name>
</gene>